<accession>A0A1T4K7W2</accession>
<dbReference type="OrthoDB" id="1707934at2"/>
<name>A0A1T4K7W2_9FIRM</name>
<protein>
    <submittedName>
        <fullName evidence="1">Uncharacterized protein</fullName>
    </submittedName>
</protein>
<evidence type="ECO:0000313" key="1">
    <source>
        <dbReference type="EMBL" id="SJZ38403.1"/>
    </source>
</evidence>
<sequence length="68" mass="7882">MANEDKLLDLMEKIYGEIQNGFKAVNDKLDDIDEKIDKVQFDVNNLTMKVAQNDNTIIDLKRNLKNVK</sequence>
<dbReference type="AlphaFoldDB" id="A0A1T4K7W2"/>
<reference evidence="1 2" key="1">
    <citation type="submission" date="2017-02" db="EMBL/GenBank/DDBJ databases">
        <authorList>
            <person name="Peterson S.W."/>
        </authorList>
    </citation>
    <scope>NUCLEOTIDE SEQUENCE [LARGE SCALE GENOMIC DNA]</scope>
    <source>
        <strain evidence="1 2">DSM 15102</strain>
    </source>
</reference>
<proteinExistence type="predicted"/>
<dbReference type="Proteomes" id="UP000196365">
    <property type="component" value="Unassembled WGS sequence"/>
</dbReference>
<dbReference type="RefSeq" id="WP_087677837.1">
    <property type="nucleotide sequence ID" value="NZ_FUWV01000001.1"/>
</dbReference>
<keyword evidence="2" id="KW-1185">Reference proteome</keyword>
<evidence type="ECO:0000313" key="2">
    <source>
        <dbReference type="Proteomes" id="UP000196365"/>
    </source>
</evidence>
<organism evidence="1 2">
    <name type="scientific">Garciella nitratireducens DSM 15102</name>
    <dbReference type="NCBI Taxonomy" id="1121911"/>
    <lineage>
        <taxon>Bacteria</taxon>
        <taxon>Bacillati</taxon>
        <taxon>Bacillota</taxon>
        <taxon>Clostridia</taxon>
        <taxon>Eubacteriales</taxon>
        <taxon>Eubacteriaceae</taxon>
        <taxon>Garciella</taxon>
    </lineage>
</organism>
<dbReference type="Gene3D" id="1.20.5.170">
    <property type="match status" value="1"/>
</dbReference>
<dbReference type="EMBL" id="FUWV01000001">
    <property type="protein sequence ID" value="SJZ38403.1"/>
    <property type="molecule type" value="Genomic_DNA"/>
</dbReference>
<gene>
    <name evidence="1" type="ORF">SAMN02745973_00400</name>
</gene>